<dbReference type="EMBL" id="HBUF01584172">
    <property type="protein sequence ID" value="CAG6771229.1"/>
    <property type="molecule type" value="Transcribed_RNA"/>
</dbReference>
<dbReference type="EMBL" id="HBUF01419389">
    <property type="protein sequence ID" value="CAG6740487.1"/>
    <property type="molecule type" value="Transcribed_RNA"/>
</dbReference>
<dbReference type="EMBL" id="HBUF01419388">
    <property type="protein sequence ID" value="CAG6740484.1"/>
    <property type="molecule type" value="Transcribed_RNA"/>
</dbReference>
<sequence length="102" mass="10765">MAAFTLVTRVCGLGPRGRRGLGSQALPSARTPDVRTPSSPGCQCRAPSPSPSSPTQGPCHHAQGRAPYLITTCGRSVVDATLSSRPKQYRSWKGTFREAAAK</sequence>
<reference evidence="2" key="1">
    <citation type="submission" date="2021-05" db="EMBL/GenBank/DDBJ databases">
        <authorList>
            <person name="Alioto T."/>
            <person name="Alioto T."/>
            <person name="Gomez Garrido J."/>
        </authorList>
    </citation>
    <scope>NUCLEOTIDE SEQUENCE</scope>
</reference>
<feature type="region of interest" description="Disordered" evidence="1">
    <location>
        <begin position="17"/>
        <end position="61"/>
    </location>
</feature>
<name>A0A8D9E4S2_9HEMI</name>
<organism evidence="2">
    <name type="scientific">Cacopsylla melanoneura</name>
    <dbReference type="NCBI Taxonomy" id="428564"/>
    <lineage>
        <taxon>Eukaryota</taxon>
        <taxon>Metazoa</taxon>
        <taxon>Ecdysozoa</taxon>
        <taxon>Arthropoda</taxon>
        <taxon>Hexapoda</taxon>
        <taxon>Insecta</taxon>
        <taxon>Pterygota</taxon>
        <taxon>Neoptera</taxon>
        <taxon>Paraneoptera</taxon>
        <taxon>Hemiptera</taxon>
        <taxon>Sternorrhyncha</taxon>
        <taxon>Psylloidea</taxon>
        <taxon>Psyllidae</taxon>
        <taxon>Psyllinae</taxon>
        <taxon>Cacopsylla</taxon>
    </lineage>
</organism>
<accession>A0A8D9E4S2</accession>
<dbReference type="EMBL" id="HBUF01112430">
    <property type="protein sequence ID" value="CAG6640525.1"/>
    <property type="molecule type" value="Transcribed_RNA"/>
</dbReference>
<dbReference type="AlphaFoldDB" id="A0A8D9E4S2"/>
<evidence type="ECO:0000256" key="1">
    <source>
        <dbReference type="SAM" id="MobiDB-lite"/>
    </source>
</evidence>
<dbReference type="EMBL" id="HBUF01112432">
    <property type="protein sequence ID" value="CAG6640533.1"/>
    <property type="molecule type" value="Transcribed_RNA"/>
</dbReference>
<dbReference type="EMBL" id="HBUF01112429">
    <property type="protein sequence ID" value="CAG6640521.1"/>
    <property type="molecule type" value="Transcribed_RNA"/>
</dbReference>
<dbReference type="EMBL" id="HBUF01584171">
    <property type="protein sequence ID" value="CAG6771226.1"/>
    <property type="molecule type" value="Transcribed_RNA"/>
</dbReference>
<dbReference type="EMBL" id="HBUF01112431">
    <property type="protein sequence ID" value="CAG6640529.1"/>
    <property type="molecule type" value="Transcribed_RNA"/>
</dbReference>
<evidence type="ECO:0000313" key="2">
    <source>
        <dbReference type="EMBL" id="CAG6740487.1"/>
    </source>
</evidence>
<protein>
    <submittedName>
        <fullName evidence="2">Uncharacterized protein</fullName>
    </submittedName>
</protein>
<proteinExistence type="predicted"/>
<dbReference type="EMBL" id="HBUF01419387">
    <property type="protein sequence ID" value="CAG6740481.1"/>
    <property type="molecule type" value="Transcribed_RNA"/>
</dbReference>